<dbReference type="Pfam" id="PF00589">
    <property type="entry name" value="Phage_integrase"/>
    <property type="match status" value="1"/>
</dbReference>
<dbReference type="InterPro" id="IPR050090">
    <property type="entry name" value="Tyrosine_recombinase_XerCD"/>
</dbReference>
<dbReference type="GO" id="GO:0003677">
    <property type="term" value="F:DNA binding"/>
    <property type="evidence" value="ECO:0007669"/>
    <property type="project" value="InterPro"/>
</dbReference>
<dbReference type="PANTHER" id="PTHR30349:SF64">
    <property type="entry name" value="PROPHAGE INTEGRASE INTD-RELATED"/>
    <property type="match status" value="1"/>
</dbReference>
<sequence>MPRSTAKNNHIEPPLDLVGAYRTYLSSTHRGSEPYFSAARTFMLRYPDPSKWSQEPLERRLEANSGTRAFELYLMVTKRIRGDFPYLLERKLANIFVEVQGTDYEDDLRFFSAEARKVGFSERVSAAMTTSVIAKILLRTQQPLTQITSADLEEFETCCRAREAQTGISARPLLVLSSSTRQVLFHSHLLANPPLSRTQRVPLKDRVGAVNGPFAQFLLRYLERKEVTCTRKTVSSLATRLAHFGQFVTEADPSLASPAELTRCSHIEPYLVSLPRSPNTKSSGTLSVAEQSRRVRAAGNFLREITEWGWPEAPPRQLFFRSDVPRLPRPLPRHLPPDADRLLAQELLASDYRQAADALLLQRACGLRIGELLDLELDCVHEIPEAGTWLKIPLGKMKTERMVPLDPDTLALVDRIIAERSPGQPLAHPRTGKPAQFLFTHHGRRLGESAVRLELNRAAQAAGLGKITTHQLRHTYATALINAGVTLQSLMALLGHVSAEMSLRYASLFDSTVRTEYERALDLAKSRIGLPDLKEHRSLLPLSDVSVGSWHDTATIKSRLAGGHCLRSPAQQACQYANICEHCPSFRTEDSNLPVLEAQRKDALILAQDAKRRAWDS</sequence>
<dbReference type="AlphaFoldDB" id="A0A2N7S729"/>
<dbReference type="Gene3D" id="1.10.443.10">
    <property type="entry name" value="Intergrase catalytic core"/>
    <property type="match status" value="1"/>
</dbReference>
<comment type="caution">
    <text evidence="3">The sequence shown here is derived from an EMBL/GenBank/DDBJ whole genome shotgun (WGS) entry which is preliminary data.</text>
</comment>
<evidence type="ECO:0000259" key="2">
    <source>
        <dbReference type="PROSITE" id="PS51898"/>
    </source>
</evidence>
<evidence type="ECO:0000256" key="1">
    <source>
        <dbReference type="ARBA" id="ARBA00023172"/>
    </source>
</evidence>
<dbReference type="EMBL" id="PNQX01000001">
    <property type="protein sequence ID" value="PMQ21934.1"/>
    <property type="molecule type" value="Genomic_DNA"/>
</dbReference>
<proteinExistence type="predicted"/>
<dbReference type="PROSITE" id="PS51898">
    <property type="entry name" value="TYR_RECOMBINASE"/>
    <property type="match status" value="1"/>
</dbReference>
<dbReference type="PANTHER" id="PTHR30349">
    <property type="entry name" value="PHAGE INTEGRASE-RELATED"/>
    <property type="match status" value="1"/>
</dbReference>
<dbReference type="GO" id="GO:0006310">
    <property type="term" value="P:DNA recombination"/>
    <property type="evidence" value="ECO:0007669"/>
    <property type="project" value="UniProtKB-KW"/>
</dbReference>
<dbReference type="CDD" id="cd00397">
    <property type="entry name" value="DNA_BRE_C"/>
    <property type="match status" value="1"/>
</dbReference>
<dbReference type="GO" id="GO:0015074">
    <property type="term" value="P:DNA integration"/>
    <property type="evidence" value="ECO:0007669"/>
    <property type="project" value="InterPro"/>
</dbReference>
<dbReference type="InterPro" id="IPR013762">
    <property type="entry name" value="Integrase-like_cat_sf"/>
</dbReference>
<organism evidence="3 4">
    <name type="scientific">Glutamicibacter arilaitensis</name>
    <dbReference type="NCBI Taxonomy" id="256701"/>
    <lineage>
        <taxon>Bacteria</taxon>
        <taxon>Bacillati</taxon>
        <taxon>Actinomycetota</taxon>
        <taxon>Actinomycetes</taxon>
        <taxon>Micrococcales</taxon>
        <taxon>Micrococcaceae</taxon>
        <taxon>Glutamicibacter</taxon>
    </lineage>
</organism>
<reference evidence="3 4" key="1">
    <citation type="journal article" date="2017" name="Elife">
        <title>Extensive horizontal gene transfer in cheese-associated bacteria.</title>
        <authorList>
            <person name="Bonham K.S."/>
            <person name="Wolfe B.E."/>
            <person name="Dutton R.J."/>
        </authorList>
    </citation>
    <scope>NUCLEOTIDE SEQUENCE [LARGE SCALE GENOMIC DNA]</scope>
    <source>
        <strain evidence="3 4">JB182</strain>
    </source>
</reference>
<dbReference type="Proteomes" id="UP000235739">
    <property type="component" value="Unassembled WGS sequence"/>
</dbReference>
<dbReference type="InterPro" id="IPR002104">
    <property type="entry name" value="Integrase_catalytic"/>
</dbReference>
<keyword evidence="1" id="KW-0233">DNA recombination</keyword>
<dbReference type="SUPFAM" id="SSF56349">
    <property type="entry name" value="DNA breaking-rejoining enzymes"/>
    <property type="match status" value="1"/>
</dbReference>
<dbReference type="InterPro" id="IPR011010">
    <property type="entry name" value="DNA_brk_join_enz"/>
</dbReference>
<feature type="domain" description="Tyr recombinase" evidence="2">
    <location>
        <begin position="326"/>
        <end position="518"/>
    </location>
</feature>
<name>A0A2N7S729_9MICC</name>
<gene>
    <name evidence="3" type="ORF">CIK84_10610</name>
</gene>
<protein>
    <submittedName>
        <fullName evidence="3">Integrase</fullName>
    </submittedName>
</protein>
<accession>A0A2N7S729</accession>
<evidence type="ECO:0000313" key="4">
    <source>
        <dbReference type="Proteomes" id="UP000235739"/>
    </source>
</evidence>
<evidence type="ECO:0000313" key="3">
    <source>
        <dbReference type="EMBL" id="PMQ21934.1"/>
    </source>
</evidence>